<dbReference type="InterPro" id="IPR036640">
    <property type="entry name" value="ABC1_TM_sf"/>
</dbReference>
<dbReference type="Gene3D" id="1.20.1560.10">
    <property type="entry name" value="ABC transporter type 1, transmembrane domain"/>
    <property type="match status" value="1"/>
</dbReference>
<feature type="transmembrane region" description="Helical" evidence="7">
    <location>
        <begin position="17"/>
        <end position="40"/>
    </location>
</feature>
<dbReference type="GO" id="GO:0005524">
    <property type="term" value="F:ATP binding"/>
    <property type="evidence" value="ECO:0007669"/>
    <property type="project" value="UniProtKB-KW"/>
</dbReference>
<dbReference type="RefSeq" id="WP_090592077.1">
    <property type="nucleotide sequence ID" value="NZ_LT629688.1"/>
</dbReference>
<evidence type="ECO:0000256" key="1">
    <source>
        <dbReference type="ARBA" id="ARBA00004651"/>
    </source>
</evidence>
<sequence length="582" mass="61551">MPQPVSLPKPVARGRHALFTGLVGVGVGQAGCALGIALLVQRGFDALIADPTLPPPSTRTLVLLVVALAMTITAGAWLRGQERVVGEQLGQHYVQDVRATLFEHLTQVPARELGRRHRGNLLLKFVGDLGALRLWVARGLARLVVAVVAVAVILTGLAVVSWPLATGVGGVLLLGAGVTLVLGPWLQRTSRRSRRVRARLTGEVTERLQQLQVVQASGQERREGRRVHRRSERVADAMVQQARASGSMRAIAEAAATAAGAVVLLVGALEVQSGRASAGTVVAALSVTGLLGGYLRDLGRVSEYASRASVARHAARRFLTTPTLPDPDGLPPLRVERGEVRLEGVTVEGALQQVDATVGPGEVVAVVGPNGAGKSTLMSVVSRLIDPDRGRVVVDGQDLRDRSLRSVRQAVGLAGPDLPLLRGSLRRNVCYRRPRVDAEELARITRLCDLDELAEELPDGWDSDVGEGGSRLSAGQRARVTIARAALGRPPVLILDEAEAHLDARAVTVLERVLRDHRGVALVVTHRRSVVEAADRVWHLADGRLVETGRPDELLAGSGPTARLLAERGPASGSAAVVGVGA</sequence>
<dbReference type="OrthoDB" id="9806127at2"/>
<keyword evidence="3" id="KW-0547">Nucleotide-binding</keyword>
<feature type="domain" description="ABC transmembrane type-1" evidence="9">
    <location>
        <begin position="26"/>
        <end position="307"/>
    </location>
</feature>
<comment type="subcellular location">
    <subcellularLocation>
        <location evidence="1">Cell membrane</location>
        <topology evidence="1">Multi-pass membrane protein</topology>
    </subcellularLocation>
</comment>
<dbReference type="GO" id="GO:0140359">
    <property type="term" value="F:ABC-type transporter activity"/>
    <property type="evidence" value="ECO:0007669"/>
    <property type="project" value="InterPro"/>
</dbReference>
<evidence type="ECO:0000256" key="7">
    <source>
        <dbReference type="SAM" id="Phobius"/>
    </source>
</evidence>
<feature type="transmembrane region" description="Helical" evidence="7">
    <location>
        <begin position="168"/>
        <end position="186"/>
    </location>
</feature>
<evidence type="ECO:0000313" key="10">
    <source>
        <dbReference type="EMBL" id="SDD68872.1"/>
    </source>
</evidence>
<dbReference type="PANTHER" id="PTHR24221:SF654">
    <property type="entry name" value="ATP-BINDING CASSETTE SUB-FAMILY B MEMBER 6"/>
    <property type="match status" value="1"/>
</dbReference>
<dbReference type="InterPro" id="IPR039421">
    <property type="entry name" value="Type_1_exporter"/>
</dbReference>
<dbReference type="Pfam" id="PF00005">
    <property type="entry name" value="ABC_tran"/>
    <property type="match status" value="1"/>
</dbReference>
<dbReference type="AlphaFoldDB" id="A0A1G6WSL4"/>
<feature type="transmembrane region" description="Helical" evidence="7">
    <location>
        <begin position="140"/>
        <end position="162"/>
    </location>
</feature>
<gene>
    <name evidence="10" type="ORF">SAMN04489747_1520</name>
</gene>
<dbReference type="GO" id="GO:0016887">
    <property type="term" value="F:ATP hydrolysis activity"/>
    <property type="evidence" value="ECO:0007669"/>
    <property type="project" value="InterPro"/>
</dbReference>
<keyword evidence="6 7" id="KW-0472">Membrane</keyword>
<dbReference type="EMBL" id="LT629688">
    <property type="protein sequence ID" value="SDD68872.1"/>
    <property type="molecule type" value="Genomic_DNA"/>
</dbReference>
<dbReference type="GO" id="GO:0034040">
    <property type="term" value="F:ATPase-coupled lipid transmembrane transporter activity"/>
    <property type="evidence" value="ECO:0007669"/>
    <property type="project" value="TreeGrafter"/>
</dbReference>
<keyword evidence="4 10" id="KW-0067">ATP-binding</keyword>
<dbReference type="SUPFAM" id="SSF52540">
    <property type="entry name" value="P-loop containing nucleoside triphosphate hydrolases"/>
    <property type="match status" value="1"/>
</dbReference>
<dbReference type="InterPro" id="IPR017871">
    <property type="entry name" value="ABC_transporter-like_CS"/>
</dbReference>
<feature type="domain" description="ABC transporter" evidence="8">
    <location>
        <begin position="333"/>
        <end position="567"/>
    </location>
</feature>
<proteinExistence type="predicted"/>
<evidence type="ECO:0000256" key="3">
    <source>
        <dbReference type="ARBA" id="ARBA00022741"/>
    </source>
</evidence>
<evidence type="ECO:0000259" key="9">
    <source>
        <dbReference type="PROSITE" id="PS50929"/>
    </source>
</evidence>
<accession>A0A1G6WSL4</accession>
<protein>
    <submittedName>
        <fullName evidence="10">ATP-binding cassette, subfamily B</fullName>
    </submittedName>
</protein>
<dbReference type="InterPro" id="IPR027417">
    <property type="entry name" value="P-loop_NTPase"/>
</dbReference>
<evidence type="ECO:0000256" key="6">
    <source>
        <dbReference type="ARBA" id="ARBA00023136"/>
    </source>
</evidence>
<dbReference type="Pfam" id="PF00664">
    <property type="entry name" value="ABC_membrane"/>
    <property type="match status" value="1"/>
</dbReference>
<evidence type="ECO:0000256" key="5">
    <source>
        <dbReference type="ARBA" id="ARBA00022989"/>
    </source>
</evidence>
<dbReference type="STRING" id="675864.SAMN04489747_1520"/>
<dbReference type="PROSITE" id="PS00211">
    <property type="entry name" value="ABC_TRANSPORTER_1"/>
    <property type="match status" value="1"/>
</dbReference>
<keyword evidence="5 7" id="KW-1133">Transmembrane helix</keyword>
<dbReference type="CDD" id="cd07346">
    <property type="entry name" value="ABC_6TM_exporters"/>
    <property type="match status" value="1"/>
</dbReference>
<evidence type="ECO:0000256" key="2">
    <source>
        <dbReference type="ARBA" id="ARBA00022692"/>
    </source>
</evidence>
<dbReference type="InterPro" id="IPR003439">
    <property type="entry name" value="ABC_transporter-like_ATP-bd"/>
</dbReference>
<dbReference type="PROSITE" id="PS50893">
    <property type="entry name" value="ABC_TRANSPORTER_2"/>
    <property type="match status" value="1"/>
</dbReference>
<dbReference type="InterPro" id="IPR003593">
    <property type="entry name" value="AAA+_ATPase"/>
</dbReference>
<evidence type="ECO:0000259" key="8">
    <source>
        <dbReference type="PROSITE" id="PS50893"/>
    </source>
</evidence>
<dbReference type="InterPro" id="IPR011527">
    <property type="entry name" value="ABC1_TM_dom"/>
</dbReference>
<name>A0A1G6WSL4_9ACTN</name>
<dbReference type="SMART" id="SM00382">
    <property type="entry name" value="AAA"/>
    <property type="match status" value="1"/>
</dbReference>
<dbReference type="Gene3D" id="3.40.50.300">
    <property type="entry name" value="P-loop containing nucleotide triphosphate hydrolases"/>
    <property type="match status" value="1"/>
</dbReference>
<organism evidence="10 11">
    <name type="scientific">Auraticoccus monumenti</name>
    <dbReference type="NCBI Taxonomy" id="675864"/>
    <lineage>
        <taxon>Bacteria</taxon>
        <taxon>Bacillati</taxon>
        <taxon>Actinomycetota</taxon>
        <taxon>Actinomycetes</taxon>
        <taxon>Propionibacteriales</taxon>
        <taxon>Propionibacteriaceae</taxon>
        <taxon>Auraticoccus</taxon>
    </lineage>
</organism>
<feature type="transmembrane region" description="Helical" evidence="7">
    <location>
        <begin position="60"/>
        <end position="78"/>
    </location>
</feature>
<evidence type="ECO:0000313" key="11">
    <source>
        <dbReference type="Proteomes" id="UP000198546"/>
    </source>
</evidence>
<dbReference type="Proteomes" id="UP000198546">
    <property type="component" value="Chromosome i"/>
</dbReference>
<dbReference type="GO" id="GO:0005886">
    <property type="term" value="C:plasma membrane"/>
    <property type="evidence" value="ECO:0007669"/>
    <property type="project" value="UniProtKB-SubCell"/>
</dbReference>
<reference evidence="10 11" key="1">
    <citation type="submission" date="2016-10" db="EMBL/GenBank/DDBJ databases">
        <authorList>
            <person name="de Groot N.N."/>
        </authorList>
    </citation>
    <scope>NUCLEOTIDE SEQUENCE [LARGE SCALE GENOMIC DNA]</scope>
    <source>
        <strain evidence="10 11">MON 2.2</strain>
    </source>
</reference>
<keyword evidence="11" id="KW-1185">Reference proteome</keyword>
<keyword evidence="2 7" id="KW-0812">Transmembrane</keyword>
<feature type="transmembrane region" description="Helical" evidence="7">
    <location>
        <begin position="250"/>
        <end position="269"/>
    </location>
</feature>
<dbReference type="PROSITE" id="PS50929">
    <property type="entry name" value="ABC_TM1F"/>
    <property type="match status" value="1"/>
</dbReference>
<evidence type="ECO:0000256" key="4">
    <source>
        <dbReference type="ARBA" id="ARBA00022840"/>
    </source>
</evidence>
<dbReference type="SUPFAM" id="SSF90123">
    <property type="entry name" value="ABC transporter transmembrane region"/>
    <property type="match status" value="1"/>
</dbReference>
<dbReference type="PANTHER" id="PTHR24221">
    <property type="entry name" value="ATP-BINDING CASSETTE SUB-FAMILY B"/>
    <property type="match status" value="1"/>
</dbReference>